<dbReference type="GO" id="GO:0019005">
    <property type="term" value="C:SCF ubiquitin ligase complex"/>
    <property type="evidence" value="ECO:0007669"/>
    <property type="project" value="TreeGrafter"/>
</dbReference>
<gene>
    <name evidence="3" type="ORF">C0Q70_18974</name>
</gene>
<dbReference type="InterPro" id="IPR036047">
    <property type="entry name" value="F-box-like_dom_sf"/>
</dbReference>
<dbReference type="OMA" id="SINLWYC"/>
<protein>
    <recommendedName>
        <fullName evidence="2">F-box domain-containing protein</fullName>
    </recommendedName>
</protein>
<dbReference type="Pfam" id="PF25372">
    <property type="entry name" value="DUF7885"/>
    <property type="match status" value="2"/>
</dbReference>
<dbReference type="PANTHER" id="PTHR13318:SF247">
    <property type="entry name" value="GH16156P"/>
    <property type="match status" value="1"/>
</dbReference>
<evidence type="ECO:0000313" key="3">
    <source>
        <dbReference type="EMBL" id="PVD20813.1"/>
    </source>
</evidence>
<sequence>MASKLPIEVVTHIMSFLGVPDRKEAALVCQAWYEASLDPALQQNIIVNFSYEKTGEILQSFQRRRLSHLVLSQFDNSSSSTNAILKSFEQISEDLKSLSLKDSNITEGTLLQMLLKCPHLESLDLSGCNSLFMAGTLLNNNEKAQQLEKAMKNVKELKLASLRYISDNSFHRLMAAFPNLSKLSLASSQITYNGSAYYSRTSAVYDNTAVFTFFKLEQYISDHVRQLKVLDLSRTSITNEHLGQLVRITDLQLEELFLVGCRDIGNEGVNRLCQHQTSLRVLDLTECVDVRDVGVANITTHLSKLETLRLNKCHMITNASIGLLKNLPHLQVLDLVECYELTSAGLVTGLCEVVKSSLTHLNLSCCSKVDTDLVIKLAQHVPILQHLDLSSCFLLQDVGLHNISSSLHNLRTLRLAWCKSITNLGLLGLQANGLCPVHDPVDSQLNGECSCSGKSKFPVIFRKPTEALREKNEATVKRMIAELNDAFVPQSLSALTYLQNLDLSSCPQLTDLGLRGAIKFCELRVLKMNLLHGLTDEGLTDIAINNPGLEELQLQQCARISDTGIDIVTQRCQRLIYLDVSNCDRLTDTSLLHIQDNCRRLRHLDLSYCSSLTIQAVDQLEARMQTLTSLRRLNVGLSKLPLGMNMISGPGGLKKVSSGKIPLLTLV</sequence>
<dbReference type="InterPro" id="IPR006553">
    <property type="entry name" value="Leu-rich_rpt_Cys-con_subtyp"/>
</dbReference>
<dbReference type="InterPro" id="IPR001611">
    <property type="entry name" value="Leu-rich_rpt"/>
</dbReference>
<dbReference type="InterPro" id="IPR001810">
    <property type="entry name" value="F-box_dom"/>
</dbReference>
<dbReference type="SUPFAM" id="SSF81383">
    <property type="entry name" value="F-box domain"/>
    <property type="match status" value="1"/>
</dbReference>
<dbReference type="InterPro" id="IPR057207">
    <property type="entry name" value="FBXL15_LRR"/>
</dbReference>
<feature type="domain" description="F-box" evidence="2">
    <location>
        <begin position="5"/>
        <end position="45"/>
    </location>
</feature>
<dbReference type="SMART" id="SM00256">
    <property type="entry name" value="FBOX"/>
    <property type="match status" value="1"/>
</dbReference>
<keyword evidence="4" id="KW-1185">Reference proteome</keyword>
<dbReference type="OrthoDB" id="27842at2759"/>
<dbReference type="STRING" id="400727.A0A2T7NI10"/>
<dbReference type="EMBL" id="PZQS01000012">
    <property type="protein sequence ID" value="PVD20813.1"/>
    <property type="molecule type" value="Genomic_DNA"/>
</dbReference>
<dbReference type="Pfam" id="PF12937">
    <property type="entry name" value="F-box-like"/>
    <property type="match status" value="1"/>
</dbReference>
<evidence type="ECO:0000259" key="2">
    <source>
        <dbReference type="SMART" id="SM00256"/>
    </source>
</evidence>
<dbReference type="PANTHER" id="PTHR13318">
    <property type="entry name" value="PARTNER OF PAIRED, ISOFORM B-RELATED"/>
    <property type="match status" value="1"/>
</dbReference>
<proteinExistence type="predicted"/>
<reference evidence="3 4" key="1">
    <citation type="submission" date="2018-04" db="EMBL/GenBank/DDBJ databases">
        <title>The genome of golden apple snail Pomacea canaliculata provides insight into stress tolerance and invasive adaptation.</title>
        <authorList>
            <person name="Liu C."/>
            <person name="Liu B."/>
            <person name="Ren Y."/>
            <person name="Zhang Y."/>
            <person name="Wang H."/>
            <person name="Li S."/>
            <person name="Jiang F."/>
            <person name="Yin L."/>
            <person name="Zhang G."/>
            <person name="Qian W."/>
            <person name="Fan W."/>
        </authorList>
    </citation>
    <scope>NUCLEOTIDE SEQUENCE [LARGE SCALE GENOMIC DNA]</scope>
    <source>
        <strain evidence="3">SZHN2017</strain>
        <tissue evidence="3">Muscle</tissue>
    </source>
</reference>
<dbReference type="SUPFAM" id="SSF52047">
    <property type="entry name" value="RNI-like"/>
    <property type="match status" value="3"/>
</dbReference>
<dbReference type="SMART" id="SM00367">
    <property type="entry name" value="LRR_CC"/>
    <property type="match status" value="13"/>
</dbReference>
<keyword evidence="1" id="KW-0833">Ubl conjugation pathway</keyword>
<dbReference type="AlphaFoldDB" id="A0A2T7NI10"/>
<accession>A0A2T7NI10</accession>
<dbReference type="FunFam" id="3.80.10.10:FF:000647">
    <property type="entry name" value="Leucine-rich repeat-containing 29"/>
    <property type="match status" value="1"/>
</dbReference>
<dbReference type="Proteomes" id="UP000245119">
    <property type="component" value="Linkage Group LG12"/>
</dbReference>
<evidence type="ECO:0000256" key="1">
    <source>
        <dbReference type="ARBA" id="ARBA00022786"/>
    </source>
</evidence>
<name>A0A2T7NI10_POMCA</name>
<comment type="caution">
    <text evidence="3">The sequence shown here is derived from an EMBL/GenBank/DDBJ whole genome shotgun (WGS) entry which is preliminary data.</text>
</comment>
<dbReference type="GO" id="GO:0031146">
    <property type="term" value="P:SCF-dependent proteasomal ubiquitin-dependent protein catabolic process"/>
    <property type="evidence" value="ECO:0007669"/>
    <property type="project" value="TreeGrafter"/>
</dbReference>
<dbReference type="InterPro" id="IPR032675">
    <property type="entry name" value="LRR_dom_sf"/>
</dbReference>
<organism evidence="3 4">
    <name type="scientific">Pomacea canaliculata</name>
    <name type="common">Golden apple snail</name>
    <dbReference type="NCBI Taxonomy" id="400727"/>
    <lineage>
        <taxon>Eukaryota</taxon>
        <taxon>Metazoa</taxon>
        <taxon>Spiralia</taxon>
        <taxon>Lophotrochozoa</taxon>
        <taxon>Mollusca</taxon>
        <taxon>Gastropoda</taxon>
        <taxon>Caenogastropoda</taxon>
        <taxon>Architaenioglossa</taxon>
        <taxon>Ampullarioidea</taxon>
        <taxon>Ampullariidae</taxon>
        <taxon>Pomacea</taxon>
    </lineage>
</organism>
<dbReference type="Pfam" id="PF13516">
    <property type="entry name" value="LRR_6"/>
    <property type="match status" value="2"/>
</dbReference>
<evidence type="ECO:0000313" key="4">
    <source>
        <dbReference type="Proteomes" id="UP000245119"/>
    </source>
</evidence>
<dbReference type="Gene3D" id="3.80.10.10">
    <property type="entry name" value="Ribonuclease Inhibitor"/>
    <property type="match status" value="3"/>
</dbReference>